<proteinExistence type="predicted"/>
<name>A0A6G0T1C7_APHGL</name>
<dbReference type="AlphaFoldDB" id="A0A6G0T1C7"/>
<gene>
    <name evidence="2" type="ORF">AGLY_015171</name>
</gene>
<evidence type="ECO:0008006" key="4">
    <source>
        <dbReference type="Google" id="ProtNLM"/>
    </source>
</evidence>
<keyword evidence="1" id="KW-1133">Transmembrane helix</keyword>
<reference evidence="2 3" key="1">
    <citation type="submission" date="2019-08" db="EMBL/GenBank/DDBJ databases">
        <title>The genome of the soybean aphid Biotype 1, its phylome, world population structure and adaptation to the North American continent.</title>
        <authorList>
            <person name="Giordano R."/>
            <person name="Donthu R.K."/>
            <person name="Hernandez A.G."/>
            <person name="Wright C.L."/>
            <person name="Zimin A.V."/>
        </authorList>
    </citation>
    <scope>NUCLEOTIDE SEQUENCE [LARGE SCALE GENOMIC DNA]</scope>
    <source>
        <tissue evidence="2">Whole aphids</tissue>
    </source>
</reference>
<organism evidence="2 3">
    <name type="scientific">Aphis glycines</name>
    <name type="common">Soybean aphid</name>
    <dbReference type="NCBI Taxonomy" id="307491"/>
    <lineage>
        <taxon>Eukaryota</taxon>
        <taxon>Metazoa</taxon>
        <taxon>Ecdysozoa</taxon>
        <taxon>Arthropoda</taxon>
        <taxon>Hexapoda</taxon>
        <taxon>Insecta</taxon>
        <taxon>Pterygota</taxon>
        <taxon>Neoptera</taxon>
        <taxon>Paraneoptera</taxon>
        <taxon>Hemiptera</taxon>
        <taxon>Sternorrhyncha</taxon>
        <taxon>Aphidomorpha</taxon>
        <taxon>Aphidoidea</taxon>
        <taxon>Aphididae</taxon>
        <taxon>Aphidini</taxon>
        <taxon>Aphis</taxon>
        <taxon>Aphis</taxon>
    </lineage>
</organism>
<evidence type="ECO:0000313" key="3">
    <source>
        <dbReference type="Proteomes" id="UP000475862"/>
    </source>
</evidence>
<accession>A0A6G0T1C7</accession>
<keyword evidence="3" id="KW-1185">Reference proteome</keyword>
<protein>
    <recommendedName>
        <fullName evidence="4">Exonuclease domain-containing protein</fullName>
    </recommendedName>
</protein>
<evidence type="ECO:0000313" key="2">
    <source>
        <dbReference type="EMBL" id="KAE9524450.1"/>
    </source>
</evidence>
<keyword evidence="1" id="KW-0812">Transmembrane</keyword>
<sequence>MLNPTREIKTKYYTNLIPKIRVGNISYKINNSIKENKIEKFDSRKLDNVHKMAHSLDEVENMIDEEILRQSGVEVQSNTNSLMMYAIMALLVFSLFLLAFIYINYKCKLTTMRAIGHQTRTMNDDTANRESKIVYVKSPVKENRAKEKLLGDTPDRLAINDMPPLHMNKETHKFVIMDFEFSMVNKTSMVVISGAIYNSLDRFKIRKLEGRPLLLPLNEEARPMGETELQVAVREIKRVFRVKTDLRDACLDQLKQSLNSTKNNLTKGYIDSYIRRGNKENVIVVWNGHSDKNILTRLDLDHYPMLNITCYDKYFNKNFYIQFEKLNNREIIFEVDIGTYNKSGRLLNLVETHDVICKKKHHTTYAHDPRMDVKYTKCIFDYVIRKQRYENLQLASAISFNIETQFHINPTQGEWHNYTACFDFHIITANENIIVPYEDETILEMIEAAKRFLSDMAVDREFGEPYCYELNYYLEIIQNPQDILNYSR</sequence>
<comment type="caution">
    <text evidence="2">The sequence shown here is derived from an EMBL/GenBank/DDBJ whole genome shotgun (WGS) entry which is preliminary data.</text>
</comment>
<evidence type="ECO:0000256" key="1">
    <source>
        <dbReference type="SAM" id="Phobius"/>
    </source>
</evidence>
<dbReference type="OrthoDB" id="6633983at2759"/>
<dbReference type="EMBL" id="VYZN01000068">
    <property type="protein sequence ID" value="KAE9524450.1"/>
    <property type="molecule type" value="Genomic_DNA"/>
</dbReference>
<keyword evidence="1" id="KW-0472">Membrane</keyword>
<feature type="transmembrane region" description="Helical" evidence="1">
    <location>
        <begin position="82"/>
        <end position="103"/>
    </location>
</feature>
<dbReference type="Proteomes" id="UP000475862">
    <property type="component" value="Unassembled WGS sequence"/>
</dbReference>